<sequence length="105" mass="11815">MPWNVREHAGRHYAVVFHYALHDDAWSVELSEAVPAPATGDTDAAATYLPGAAFLATLVPDEDPTAEPTMRVYSPEEHVVPYEITRWYEEQVADQVERCRETSGR</sequence>
<protein>
    <submittedName>
        <fullName evidence="1">Uncharacterized protein</fullName>
    </submittedName>
</protein>
<proteinExistence type="predicted"/>
<accession>A0ABP7XTQ7</accession>
<dbReference type="Proteomes" id="UP001501845">
    <property type="component" value="Unassembled WGS sequence"/>
</dbReference>
<gene>
    <name evidence="1" type="ORF">GCM10022285_09220</name>
</gene>
<evidence type="ECO:0000313" key="2">
    <source>
        <dbReference type="Proteomes" id="UP001501845"/>
    </source>
</evidence>
<organism evidence="1 2">
    <name type="scientific">Streptomyces tunisiensis</name>
    <dbReference type="NCBI Taxonomy" id="948699"/>
    <lineage>
        <taxon>Bacteria</taxon>
        <taxon>Bacillati</taxon>
        <taxon>Actinomycetota</taxon>
        <taxon>Actinomycetes</taxon>
        <taxon>Kitasatosporales</taxon>
        <taxon>Streptomycetaceae</taxon>
        <taxon>Streptomyces</taxon>
    </lineage>
</organism>
<name>A0ABP7XTQ7_9ACTN</name>
<dbReference type="EMBL" id="BAABBU010000004">
    <property type="protein sequence ID" value="GAA4125641.1"/>
    <property type="molecule type" value="Genomic_DNA"/>
</dbReference>
<comment type="caution">
    <text evidence="1">The sequence shown here is derived from an EMBL/GenBank/DDBJ whole genome shotgun (WGS) entry which is preliminary data.</text>
</comment>
<keyword evidence="2" id="KW-1185">Reference proteome</keyword>
<evidence type="ECO:0000313" key="1">
    <source>
        <dbReference type="EMBL" id="GAA4125641.1"/>
    </source>
</evidence>
<reference evidence="2" key="1">
    <citation type="journal article" date="2019" name="Int. J. Syst. Evol. Microbiol.">
        <title>The Global Catalogue of Microorganisms (GCM) 10K type strain sequencing project: providing services to taxonomists for standard genome sequencing and annotation.</title>
        <authorList>
            <consortium name="The Broad Institute Genomics Platform"/>
            <consortium name="The Broad Institute Genome Sequencing Center for Infectious Disease"/>
            <person name="Wu L."/>
            <person name="Ma J."/>
        </authorList>
    </citation>
    <scope>NUCLEOTIDE SEQUENCE [LARGE SCALE GENOMIC DNA]</scope>
    <source>
        <strain evidence="2">JCM 17589</strain>
    </source>
</reference>